<dbReference type="Proteomes" id="UP000683139">
    <property type="component" value="Unassembled WGS sequence"/>
</dbReference>
<keyword evidence="2" id="KW-1185">Reference proteome</keyword>
<protein>
    <submittedName>
        <fullName evidence="1">Uncharacterized protein</fullName>
    </submittedName>
</protein>
<dbReference type="AlphaFoldDB" id="A0A919YPK2"/>
<sequence>MVEHALEKLALAFDATFFPIEACKKGMKKSFAYASVVLFMYEEA</sequence>
<evidence type="ECO:0000313" key="1">
    <source>
        <dbReference type="EMBL" id="GIP15946.1"/>
    </source>
</evidence>
<gene>
    <name evidence="1" type="ORF">J40TS1_15880</name>
</gene>
<evidence type="ECO:0000313" key="2">
    <source>
        <dbReference type="Proteomes" id="UP000683139"/>
    </source>
</evidence>
<organism evidence="1 2">
    <name type="scientific">Paenibacillus montaniterrae</name>
    <dbReference type="NCBI Taxonomy" id="429341"/>
    <lineage>
        <taxon>Bacteria</taxon>
        <taxon>Bacillati</taxon>
        <taxon>Bacillota</taxon>
        <taxon>Bacilli</taxon>
        <taxon>Bacillales</taxon>
        <taxon>Paenibacillaceae</taxon>
        <taxon>Paenibacillus</taxon>
    </lineage>
</organism>
<name>A0A919YPK2_9BACL</name>
<comment type="caution">
    <text evidence="1">The sequence shown here is derived from an EMBL/GenBank/DDBJ whole genome shotgun (WGS) entry which is preliminary data.</text>
</comment>
<accession>A0A919YPK2</accession>
<dbReference type="EMBL" id="BOSE01000002">
    <property type="protein sequence ID" value="GIP15946.1"/>
    <property type="molecule type" value="Genomic_DNA"/>
</dbReference>
<dbReference type="RefSeq" id="WP_281425568.1">
    <property type="nucleotide sequence ID" value="NZ_BOSE01000002.1"/>
</dbReference>
<reference evidence="1" key="1">
    <citation type="submission" date="2021-03" db="EMBL/GenBank/DDBJ databases">
        <title>Antimicrobial resistance genes in bacteria isolated from Japanese honey, and their potential for conferring macrolide and lincosamide resistance in the American foulbrood pathogen Paenibacillus larvae.</title>
        <authorList>
            <person name="Okamoto M."/>
            <person name="Kumagai M."/>
            <person name="Kanamori H."/>
            <person name="Takamatsu D."/>
        </authorList>
    </citation>
    <scope>NUCLEOTIDE SEQUENCE</scope>
    <source>
        <strain evidence="1">J40TS1</strain>
    </source>
</reference>
<proteinExistence type="predicted"/>